<reference evidence="1" key="1">
    <citation type="journal article" date="2020" name="J. Eukaryot. Microbiol.">
        <title>De novo Sequencing, Assembly and Annotation of the Transcriptome for the Free-Living Testate Amoeba Arcella intermedia.</title>
        <authorList>
            <person name="Ribeiro G.M."/>
            <person name="Porfirio-Sousa A.L."/>
            <person name="Maurer-Alcala X.X."/>
            <person name="Katz L.A."/>
            <person name="Lahr D.J.G."/>
        </authorList>
    </citation>
    <scope>NUCLEOTIDE SEQUENCE</scope>
</reference>
<protein>
    <submittedName>
        <fullName evidence="1">Uncharacterized protein</fullName>
    </submittedName>
</protein>
<name>A0A6B2LSH3_9EUKA</name>
<evidence type="ECO:0000313" key="1">
    <source>
        <dbReference type="EMBL" id="NDV40189.1"/>
    </source>
</evidence>
<dbReference type="AlphaFoldDB" id="A0A6B2LSH3"/>
<organism evidence="1">
    <name type="scientific">Arcella intermedia</name>
    <dbReference type="NCBI Taxonomy" id="1963864"/>
    <lineage>
        <taxon>Eukaryota</taxon>
        <taxon>Amoebozoa</taxon>
        <taxon>Tubulinea</taxon>
        <taxon>Elardia</taxon>
        <taxon>Arcellinida</taxon>
        <taxon>Sphaerothecina</taxon>
        <taxon>Arcellidae</taxon>
        <taxon>Arcella</taxon>
    </lineage>
</organism>
<accession>A0A6B2LSH3</accession>
<proteinExistence type="predicted"/>
<dbReference type="EMBL" id="GIBP01011220">
    <property type="protein sequence ID" value="NDV40189.1"/>
    <property type="molecule type" value="Transcribed_RNA"/>
</dbReference>
<sequence length="74" mass="8765">MMSPRTRTTTARSSRIIALRGRTSRPRWRRSQLSSCMSLASGSICRWRRRGMWSIGRVYSSRGIPLWALWRRPR</sequence>